<feature type="compositionally biased region" description="Basic and acidic residues" evidence="1">
    <location>
        <begin position="37"/>
        <end position="49"/>
    </location>
</feature>
<reference evidence="3" key="1">
    <citation type="journal article" date="2017" name="Nat. Commun.">
        <title>The asparagus genome sheds light on the origin and evolution of a young Y chromosome.</title>
        <authorList>
            <person name="Harkess A."/>
            <person name="Zhou J."/>
            <person name="Xu C."/>
            <person name="Bowers J.E."/>
            <person name="Van der Hulst R."/>
            <person name="Ayyampalayam S."/>
            <person name="Mercati F."/>
            <person name="Riccardi P."/>
            <person name="McKain M.R."/>
            <person name="Kakrana A."/>
            <person name="Tang H."/>
            <person name="Ray J."/>
            <person name="Groenendijk J."/>
            <person name="Arikit S."/>
            <person name="Mathioni S.M."/>
            <person name="Nakano M."/>
            <person name="Shan H."/>
            <person name="Telgmann-Rauber A."/>
            <person name="Kanno A."/>
            <person name="Yue Z."/>
            <person name="Chen H."/>
            <person name="Li W."/>
            <person name="Chen Y."/>
            <person name="Xu X."/>
            <person name="Zhang Y."/>
            <person name="Luo S."/>
            <person name="Chen H."/>
            <person name="Gao J."/>
            <person name="Mao Z."/>
            <person name="Pires J.C."/>
            <person name="Luo M."/>
            <person name="Kudrna D."/>
            <person name="Wing R.A."/>
            <person name="Meyers B.C."/>
            <person name="Yi K."/>
            <person name="Kong H."/>
            <person name="Lavrijsen P."/>
            <person name="Sunseri F."/>
            <person name="Falavigna A."/>
            <person name="Ye Y."/>
            <person name="Leebens-Mack J.H."/>
            <person name="Chen G."/>
        </authorList>
    </citation>
    <scope>NUCLEOTIDE SEQUENCE [LARGE SCALE GENOMIC DNA]</scope>
    <source>
        <strain evidence="3">cv. DH0086</strain>
    </source>
</reference>
<evidence type="ECO:0000256" key="1">
    <source>
        <dbReference type="SAM" id="MobiDB-lite"/>
    </source>
</evidence>
<accession>A0A5P1EAZ7</accession>
<proteinExistence type="predicted"/>
<dbReference type="AlphaFoldDB" id="A0A5P1EAZ7"/>
<evidence type="ECO:0000313" key="3">
    <source>
        <dbReference type="Proteomes" id="UP000243459"/>
    </source>
</evidence>
<evidence type="ECO:0000313" key="2">
    <source>
        <dbReference type="EMBL" id="ONK62994.1"/>
    </source>
</evidence>
<dbReference type="PANTHER" id="PTHR35123:SF2">
    <property type="entry name" value="UBIQUITIN CARBOXYL-TERMINAL HYDROLASE-LIKE PROTEIN"/>
    <property type="match status" value="1"/>
</dbReference>
<keyword evidence="3" id="KW-1185">Reference proteome</keyword>
<dbReference type="OrthoDB" id="779049at2759"/>
<dbReference type="EMBL" id="CM007387">
    <property type="protein sequence ID" value="ONK62994.1"/>
    <property type="molecule type" value="Genomic_DNA"/>
</dbReference>
<dbReference type="Proteomes" id="UP000243459">
    <property type="component" value="Chromosome 7"/>
</dbReference>
<organism evidence="2 3">
    <name type="scientific">Asparagus officinalis</name>
    <name type="common">Garden asparagus</name>
    <dbReference type="NCBI Taxonomy" id="4686"/>
    <lineage>
        <taxon>Eukaryota</taxon>
        <taxon>Viridiplantae</taxon>
        <taxon>Streptophyta</taxon>
        <taxon>Embryophyta</taxon>
        <taxon>Tracheophyta</taxon>
        <taxon>Spermatophyta</taxon>
        <taxon>Magnoliopsida</taxon>
        <taxon>Liliopsida</taxon>
        <taxon>Asparagales</taxon>
        <taxon>Asparagaceae</taxon>
        <taxon>Asparagoideae</taxon>
        <taxon>Asparagus</taxon>
    </lineage>
</organism>
<name>A0A5P1EAZ7_ASPOF</name>
<dbReference type="Gramene" id="ONK62994">
    <property type="protein sequence ID" value="ONK62994"/>
    <property type="gene ID" value="A4U43_C07F10290"/>
</dbReference>
<sequence length="141" mass="16732">MSDRRESIQETEDTDDDDQIQQEQQQQQQPKKKKKKEEKESRNGFERKLSGVKNLVMRPLIKFEKVCTRKKRRPPPAPFPYSEDFGKGCHPHLCFVQPRVDDSPPLRPNPDRKTSSYHDFLRNFIESNDFYSPECNVHRGK</sequence>
<feature type="compositionally biased region" description="Acidic residues" evidence="1">
    <location>
        <begin position="9"/>
        <end position="20"/>
    </location>
</feature>
<protein>
    <submittedName>
        <fullName evidence="2">Uncharacterized protein</fullName>
    </submittedName>
</protein>
<dbReference type="PANTHER" id="PTHR35123">
    <property type="entry name" value="OS07G0633900 PROTEIN-RELATED"/>
    <property type="match status" value="1"/>
</dbReference>
<feature type="region of interest" description="Disordered" evidence="1">
    <location>
        <begin position="1"/>
        <end position="51"/>
    </location>
</feature>
<gene>
    <name evidence="2" type="ORF">A4U43_C07F10290</name>
</gene>